<name>A0ABW7MQG9_9FLAO</name>
<proteinExistence type="predicted"/>
<sequence length="162" mass="18643">MKTEHLEGRITDYKKSIETVIEKKILWKTKIKSFLVKTLQNIVDKHAIGWRVQELNWIGTNEAVNITFESFPVELAEKINQMPNYQFIQGGALVFSESYNGNVRITILFPLIENISIEDSSLELGVFSPAEITEKLIVEMVDEFLKEIIKWELPAPKAKLGY</sequence>
<protein>
    <submittedName>
        <fullName evidence="1">Uncharacterized protein</fullName>
    </submittedName>
</protein>
<comment type="caution">
    <text evidence="1">The sequence shown here is derived from an EMBL/GenBank/DDBJ whole genome shotgun (WGS) entry which is preliminary data.</text>
</comment>
<gene>
    <name evidence="1" type="ORF">V8G56_10040</name>
</gene>
<dbReference type="Proteomes" id="UP001610104">
    <property type="component" value="Unassembled WGS sequence"/>
</dbReference>
<keyword evidence="2" id="KW-1185">Reference proteome</keyword>
<dbReference type="RefSeq" id="WP_395438318.1">
    <property type="nucleotide sequence ID" value="NZ_JBAWKC010000003.1"/>
</dbReference>
<evidence type="ECO:0000313" key="1">
    <source>
        <dbReference type="EMBL" id="MFH6769074.1"/>
    </source>
</evidence>
<reference evidence="1 2" key="1">
    <citation type="submission" date="2024-02" db="EMBL/GenBank/DDBJ databases">
        <title>A Gaetbulibacter species isolated from tidal flats and genomic insights of their niches.</title>
        <authorList>
            <person name="Ye Y."/>
        </authorList>
    </citation>
    <scope>NUCLEOTIDE SEQUENCE [LARGE SCALE GENOMIC DNA]</scope>
    <source>
        <strain evidence="1 2">KEM-8</strain>
    </source>
</reference>
<accession>A0ABW7MQG9</accession>
<organism evidence="1 2">
    <name type="scientific">Gaetbulibacter aquiaggeris</name>
    <dbReference type="NCBI Taxonomy" id="1735373"/>
    <lineage>
        <taxon>Bacteria</taxon>
        <taxon>Pseudomonadati</taxon>
        <taxon>Bacteroidota</taxon>
        <taxon>Flavobacteriia</taxon>
        <taxon>Flavobacteriales</taxon>
        <taxon>Flavobacteriaceae</taxon>
        <taxon>Gaetbulibacter</taxon>
    </lineage>
</organism>
<dbReference type="EMBL" id="JBAWKC010000003">
    <property type="protein sequence ID" value="MFH6769074.1"/>
    <property type="molecule type" value="Genomic_DNA"/>
</dbReference>
<evidence type="ECO:0000313" key="2">
    <source>
        <dbReference type="Proteomes" id="UP001610104"/>
    </source>
</evidence>